<keyword evidence="3" id="KW-1185">Reference proteome</keyword>
<dbReference type="EnsemblBacteria" id="ABF41880">
    <property type="protein sequence ID" value="ABF41880"/>
    <property type="gene ID" value="Acid345_2879"/>
</dbReference>
<evidence type="ECO:0008006" key="4">
    <source>
        <dbReference type="Google" id="ProtNLM"/>
    </source>
</evidence>
<accession>Q1IMM0</accession>
<sequence length="215" mass="24057">MKHLSRACNRSFVLFAIPLVLSLPCFAGSNAAEPTAPSAPPKPLHVYRSLIPLGSEIFAYSHHGEHETFYIMASTSNREFDGQGLYADGQRRVLKLANGNPVEHYPRELHFRVSVSERGGYAPIDPPMPVDSHYSTFGEFISSLKFEMRVFHALKARLVKPTRVTQIGMPVDVPSNERIYDVAFDLGEVPISDRLVMHVLTAEGDRLAKFNVDLY</sequence>
<gene>
    <name evidence="2" type="ordered locus">Acid345_2879</name>
</gene>
<dbReference type="AlphaFoldDB" id="Q1IMM0"/>
<evidence type="ECO:0000313" key="3">
    <source>
        <dbReference type="Proteomes" id="UP000002432"/>
    </source>
</evidence>
<feature type="chain" id="PRO_5004191724" description="DUF3108 domain-containing protein" evidence="1">
    <location>
        <begin position="28"/>
        <end position="215"/>
    </location>
</feature>
<protein>
    <recommendedName>
        <fullName evidence="4">DUF3108 domain-containing protein</fullName>
    </recommendedName>
</protein>
<organism evidence="2 3">
    <name type="scientific">Koribacter versatilis (strain Ellin345)</name>
    <dbReference type="NCBI Taxonomy" id="204669"/>
    <lineage>
        <taxon>Bacteria</taxon>
        <taxon>Pseudomonadati</taxon>
        <taxon>Acidobacteriota</taxon>
        <taxon>Terriglobia</taxon>
        <taxon>Terriglobales</taxon>
        <taxon>Candidatus Korobacteraceae</taxon>
        <taxon>Candidatus Korobacter</taxon>
    </lineage>
</organism>
<dbReference type="Proteomes" id="UP000002432">
    <property type="component" value="Chromosome"/>
</dbReference>
<evidence type="ECO:0000256" key="1">
    <source>
        <dbReference type="SAM" id="SignalP"/>
    </source>
</evidence>
<dbReference type="EMBL" id="CP000360">
    <property type="protein sequence ID" value="ABF41880.1"/>
    <property type="molecule type" value="Genomic_DNA"/>
</dbReference>
<name>Q1IMM0_KORVE</name>
<dbReference type="RefSeq" id="WP_011523681.1">
    <property type="nucleotide sequence ID" value="NC_008009.1"/>
</dbReference>
<evidence type="ECO:0000313" key="2">
    <source>
        <dbReference type="EMBL" id="ABF41880.1"/>
    </source>
</evidence>
<keyword evidence="1" id="KW-0732">Signal</keyword>
<feature type="signal peptide" evidence="1">
    <location>
        <begin position="1"/>
        <end position="27"/>
    </location>
</feature>
<proteinExistence type="predicted"/>
<dbReference type="KEGG" id="aba:Acid345_2879"/>
<dbReference type="HOGENOM" id="CLU_1281803_0_0_0"/>
<reference evidence="2 3" key="1">
    <citation type="journal article" date="2009" name="Appl. Environ. Microbiol.">
        <title>Three genomes from the phylum Acidobacteria provide insight into the lifestyles of these microorganisms in soils.</title>
        <authorList>
            <person name="Ward N.L."/>
            <person name="Challacombe J.F."/>
            <person name="Janssen P.H."/>
            <person name="Henrissat B."/>
            <person name="Coutinho P.M."/>
            <person name="Wu M."/>
            <person name="Xie G."/>
            <person name="Haft D.H."/>
            <person name="Sait M."/>
            <person name="Badger J."/>
            <person name="Barabote R.D."/>
            <person name="Bradley B."/>
            <person name="Brettin T.S."/>
            <person name="Brinkac L.M."/>
            <person name="Bruce D."/>
            <person name="Creasy T."/>
            <person name="Daugherty S.C."/>
            <person name="Davidsen T.M."/>
            <person name="DeBoy R.T."/>
            <person name="Detter J.C."/>
            <person name="Dodson R.J."/>
            <person name="Durkin A.S."/>
            <person name="Ganapathy A."/>
            <person name="Gwinn-Giglio M."/>
            <person name="Han C.S."/>
            <person name="Khouri H."/>
            <person name="Kiss H."/>
            <person name="Kothari S.P."/>
            <person name="Madupu R."/>
            <person name="Nelson K.E."/>
            <person name="Nelson W.C."/>
            <person name="Paulsen I."/>
            <person name="Penn K."/>
            <person name="Ren Q."/>
            <person name="Rosovitz M.J."/>
            <person name="Selengut J.D."/>
            <person name="Shrivastava S."/>
            <person name="Sullivan S.A."/>
            <person name="Tapia R."/>
            <person name="Thompson L.S."/>
            <person name="Watkins K.L."/>
            <person name="Yang Q."/>
            <person name="Yu C."/>
            <person name="Zafar N."/>
            <person name="Zhou L."/>
            <person name="Kuske C.R."/>
        </authorList>
    </citation>
    <scope>NUCLEOTIDE SEQUENCE [LARGE SCALE GENOMIC DNA]</scope>
    <source>
        <strain evidence="2 3">Ellin345</strain>
    </source>
</reference>